<keyword evidence="3" id="KW-1185">Reference proteome</keyword>
<protein>
    <submittedName>
        <fullName evidence="2">Uncharacterized protein</fullName>
    </submittedName>
</protein>
<organism evidence="2">
    <name type="scientific">Oryza glumipatula</name>
    <dbReference type="NCBI Taxonomy" id="40148"/>
    <lineage>
        <taxon>Eukaryota</taxon>
        <taxon>Viridiplantae</taxon>
        <taxon>Streptophyta</taxon>
        <taxon>Embryophyta</taxon>
        <taxon>Tracheophyta</taxon>
        <taxon>Spermatophyta</taxon>
        <taxon>Magnoliopsida</taxon>
        <taxon>Liliopsida</taxon>
        <taxon>Poales</taxon>
        <taxon>Poaceae</taxon>
        <taxon>BOP clade</taxon>
        <taxon>Oryzoideae</taxon>
        <taxon>Oryzeae</taxon>
        <taxon>Oryzinae</taxon>
        <taxon>Oryza</taxon>
    </lineage>
</organism>
<dbReference type="HOGENOM" id="CLU_2708810_0_0_1"/>
<dbReference type="AlphaFoldDB" id="A0A0D9Z5Q7"/>
<reference evidence="2" key="1">
    <citation type="submission" date="2015-04" db="UniProtKB">
        <authorList>
            <consortium name="EnsemblPlants"/>
        </authorList>
    </citation>
    <scope>IDENTIFICATION</scope>
</reference>
<evidence type="ECO:0000256" key="1">
    <source>
        <dbReference type="SAM" id="MobiDB-lite"/>
    </source>
</evidence>
<name>A0A0D9Z5Q7_9ORYZ</name>
<evidence type="ECO:0000313" key="2">
    <source>
        <dbReference type="EnsemblPlants" id="OGLUM03G13390.1"/>
    </source>
</evidence>
<reference evidence="2" key="2">
    <citation type="submission" date="2018-05" db="EMBL/GenBank/DDBJ databases">
        <title>OgluRS3 (Oryza glumaepatula Reference Sequence Version 3).</title>
        <authorList>
            <person name="Zhang J."/>
            <person name="Kudrna D."/>
            <person name="Lee S."/>
            <person name="Talag J."/>
            <person name="Welchert J."/>
            <person name="Wing R.A."/>
        </authorList>
    </citation>
    <scope>NUCLEOTIDE SEQUENCE [LARGE SCALE GENOMIC DNA]</scope>
</reference>
<dbReference type="EnsemblPlants" id="OGLUM03G13390.1">
    <property type="protein sequence ID" value="OGLUM03G13390.1"/>
    <property type="gene ID" value="OGLUM03G13390"/>
</dbReference>
<sequence length="73" mass="8079">MQQQEPRARTETAFPFPSQQTEQRKPYADSPCGSCNGPQLAEIDARTLAAAAAELVIQVDSTRRSDHQVVHEL</sequence>
<evidence type="ECO:0000313" key="3">
    <source>
        <dbReference type="Proteomes" id="UP000026961"/>
    </source>
</evidence>
<dbReference type="Proteomes" id="UP000026961">
    <property type="component" value="Chromosome 3"/>
</dbReference>
<dbReference type="Gramene" id="OGLUM03G13390.1">
    <property type="protein sequence ID" value="OGLUM03G13390.1"/>
    <property type="gene ID" value="OGLUM03G13390"/>
</dbReference>
<accession>A0A0D9Z5Q7</accession>
<feature type="compositionally biased region" description="Basic and acidic residues" evidence="1">
    <location>
        <begin position="1"/>
        <end position="10"/>
    </location>
</feature>
<proteinExistence type="predicted"/>
<feature type="region of interest" description="Disordered" evidence="1">
    <location>
        <begin position="1"/>
        <end position="33"/>
    </location>
</feature>